<accession>A0A0H2RND6</accession>
<keyword evidence="3" id="KW-1185">Reference proteome</keyword>
<dbReference type="Proteomes" id="UP000053477">
    <property type="component" value="Unassembled WGS sequence"/>
</dbReference>
<evidence type="ECO:0000313" key="3">
    <source>
        <dbReference type="Proteomes" id="UP000053477"/>
    </source>
</evidence>
<evidence type="ECO:0008006" key="4">
    <source>
        <dbReference type="Google" id="ProtNLM"/>
    </source>
</evidence>
<dbReference type="Pfam" id="PF11327">
    <property type="entry name" value="Egh16-like"/>
    <property type="match status" value="1"/>
</dbReference>
<feature type="signal peptide" evidence="1">
    <location>
        <begin position="1"/>
        <end position="21"/>
    </location>
</feature>
<dbReference type="STRING" id="27342.A0A0H2RND6"/>
<feature type="chain" id="PRO_5005202051" description="GEgh 16 protein" evidence="1">
    <location>
        <begin position="22"/>
        <end position="285"/>
    </location>
</feature>
<dbReference type="EMBL" id="KQ086213">
    <property type="protein sequence ID" value="KLO06366.1"/>
    <property type="molecule type" value="Genomic_DNA"/>
</dbReference>
<dbReference type="InterPro" id="IPR021476">
    <property type="entry name" value="Egh16-like"/>
</dbReference>
<evidence type="ECO:0000256" key="1">
    <source>
        <dbReference type="SAM" id="SignalP"/>
    </source>
</evidence>
<evidence type="ECO:0000313" key="2">
    <source>
        <dbReference type="EMBL" id="KLO06366.1"/>
    </source>
</evidence>
<protein>
    <recommendedName>
        <fullName evidence="4">GEgh 16 protein</fullName>
    </recommendedName>
</protein>
<dbReference type="InParanoid" id="A0A0H2RND6"/>
<gene>
    <name evidence="2" type="ORF">SCHPADRAFT_895496</name>
</gene>
<dbReference type="PANTHER" id="PTHR34618:SF4">
    <property type="entry name" value="CAS1"/>
    <property type="match status" value="1"/>
</dbReference>
<organism evidence="2 3">
    <name type="scientific">Schizopora paradoxa</name>
    <dbReference type="NCBI Taxonomy" id="27342"/>
    <lineage>
        <taxon>Eukaryota</taxon>
        <taxon>Fungi</taxon>
        <taxon>Dikarya</taxon>
        <taxon>Basidiomycota</taxon>
        <taxon>Agaricomycotina</taxon>
        <taxon>Agaricomycetes</taxon>
        <taxon>Hymenochaetales</taxon>
        <taxon>Schizoporaceae</taxon>
        <taxon>Schizopora</taxon>
    </lineage>
</organism>
<dbReference type="PANTHER" id="PTHR34618">
    <property type="entry name" value="SURFACE PROTEIN MAS1, PUTATIVE-RELATED"/>
    <property type="match status" value="1"/>
</dbReference>
<dbReference type="AlphaFoldDB" id="A0A0H2RND6"/>
<dbReference type="OrthoDB" id="3241054at2759"/>
<reference evidence="2 3" key="1">
    <citation type="submission" date="2015-04" db="EMBL/GenBank/DDBJ databases">
        <title>Complete genome sequence of Schizopora paradoxa KUC8140, a cosmopolitan wood degrader in East Asia.</title>
        <authorList>
            <consortium name="DOE Joint Genome Institute"/>
            <person name="Min B."/>
            <person name="Park H."/>
            <person name="Jang Y."/>
            <person name="Kim J.-J."/>
            <person name="Kim K.H."/>
            <person name="Pangilinan J."/>
            <person name="Lipzen A."/>
            <person name="Riley R."/>
            <person name="Grigoriev I.V."/>
            <person name="Spatafora J.W."/>
            <person name="Choi I.-G."/>
        </authorList>
    </citation>
    <scope>NUCLEOTIDE SEQUENCE [LARGE SCALE GENOMIC DNA]</scope>
    <source>
        <strain evidence="2 3">KUC8140</strain>
    </source>
</reference>
<proteinExistence type="predicted"/>
<keyword evidence="1" id="KW-0732">Signal</keyword>
<name>A0A0H2RND6_9AGAM</name>
<sequence length="285" mass="28107">MVFAPLISLFPVLLLSLGANAHGVITAVTGANGVTSQAFGVIASTPRDGSTPVPFEQDTSVIRNLEIQTGQTGVCGKTKAGGNNEVTTQLNQAVAAGLPSAAADGSVTMTLHQVNQDGAGPYTCEVSTDATGQNFAAMTVTTNVPGFDSLSLAQATDFPLVAQLPAGTNCTGGPDGNACLVRCKNNAIAGPFGGCTAVTTSSSGSSSASSAAGSATEAASTAATASVNEAAAAPTPTAASTKAKGGLGGALKSILGKRVEMAGGALEARMEERVRRSRVYAGARN</sequence>